<organism evidence="1">
    <name type="scientific">Phytophthora nicotianae</name>
    <name type="common">Potato buckeye rot agent</name>
    <name type="synonym">Phytophthora parasitica</name>
    <dbReference type="NCBI Taxonomy" id="4792"/>
    <lineage>
        <taxon>Eukaryota</taxon>
        <taxon>Sar</taxon>
        <taxon>Stramenopiles</taxon>
        <taxon>Oomycota</taxon>
        <taxon>Peronosporomycetes</taxon>
        <taxon>Peronosporales</taxon>
        <taxon>Peronosporaceae</taxon>
        <taxon>Phytophthora</taxon>
    </lineage>
</organism>
<dbReference type="Proteomes" id="UP000054532">
    <property type="component" value="Unassembled WGS sequence"/>
</dbReference>
<reference evidence="1" key="1">
    <citation type="submission" date="2013-11" db="EMBL/GenBank/DDBJ databases">
        <title>The Genome Sequence of Phytophthora parasitica IAC_01/95.</title>
        <authorList>
            <consortium name="The Broad Institute Genomics Platform"/>
            <person name="Russ C."/>
            <person name="Tyler B."/>
            <person name="Panabieres F."/>
            <person name="Shan W."/>
            <person name="Tripathy S."/>
            <person name="Grunwald N."/>
            <person name="Machado M."/>
            <person name="Johnson C.S."/>
            <person name="Arredondo F."/>
            <person name="Hong C."/>
            <person name="Coffey M."/>
            <person name="Young S.K."/>
            <person name="Zeng Q."/>
            <person name="Gargeya S."/>
            <person name="Fitzgerald M."/>
            <person name="Abouelleil A."/>
            <person name="Alvarado L."/>
            <person name="Chapman S.B."/>
            <person name="Gainer-Dewar J."/>
            <person name="Goldberg J."/>
            <person name="Griggs A."/>
            <person name="Gujja S."/>
            <person name="Hansen M."/>
            <person name="Howarth C."/>
            <person name="Imamovic A."/>
            <person name="Ireland A."/>
            <person name="Larimer J."/>
            <person name="McCowan C."/>
            <person name="Murphy C."/>
            <person name="Pearson M."/>
            <person name="Poon T.W."/>
            <person name="Priest M."/>
            <person name="Roberts A."/>
            <person name="Saif S."/>
            <person name="Shea T."/>
            <person name="Sykes S."/>
            <person name="Wortman J."/>
            <person name="Nusbaum C."/>
            <person name="Birren B."/>
        </authorList>
    </citation>
    <scope>NUCLEOTIDE SEQUENCE [LARGE SCALE GENOMIC DNA]</scope>
    <source>
        <strain evidence="1">IAC_01/95</strain>
    </source>
</reference>
<proteinExistence type="predicted"/>
<gene>
    <name evidence="1" type="ORF">L914_18927</name>
</gene>
<dbReference type="EMBL" id="KI695901">
    <property type="protein sequence ID" value="ETM33878.1"/>
    <property type="molecule type" value="Genomic_DNA"/>
</dbReference>
<evidence type="ECO:0000313" key="1">
    <source>
        <dbReference type="EMBL" id="ETM33878.1"/>
    </source>
</evidence>
<sequence>MELFLVLPPSSSLDVISRSEANDLLTEIDLECVADYMEKLRASLSAMHREGSTANFEIGNYVLWSRVDQRFSKDKLLAQWVGPFAVTEARPYSFSDPPLTIRRYVRGPWLVTPLLRRLLPEHHGGAREFVSNQGVLLGVDGFSDFRYNQALSRWELLVKWTGLQEVEASRESLTELIAQVPDKVRRYAQTVGNGDFVDAVSQQ</sequence>
<dbReference type="VEuPathDB" id="FungiDB:PPTG_11531"/>
<protein>
    <recommendedName>
        <fullName evidence="2">Chromo domain-containing protein</fullName>
    </recommendedName>
</protein>
<dbReference type="AlphaFoldDB" id="W2ME16"/>
<name>W2ME16_PHYNI</name>
<evidence type="ECO:0008006" key="2">
    <source>
        <dbReference type="Google" id="ProtNLM"/>
    </source>
</evidence>
<accession>W2ME16</accession>